<evidence type="ECO:0000313" key="2">
    <source>
        <dbReference type="EMBL" id="QHT11488.1"/>
    </source>
</evidence>
<evidence type="ECO:0000256" key="1">
    <source>
        <dbReference type="SAM" id="Phobius"/>
    </source>
</evidence>
<keyword evidence="1" id="KW-1133">Transmembrane helix</keyword>
<protein>
    <recommendedName>
        <fullName evidence="3">Rhodanese domain-containing protein</fullName>
    </recommendedName>
</protein>
<name>A0A6C0D3V8_9ZZZZ</name>
<sequence>MGNISSINKVNYAYVQKCISNANETILLINTLDYVKQDCLIKNTIAASNEEEIINKYLKSNKSIKILIYGENCSDNKVISKYNQLYKLGFINLYVYLGGIFEWLLLQDIYGDDEFPTTSKIFDLLKYGGHTKIIK</sequence>
<dbReference type="AlphaFoldDB" id="A0A6C0D3V8"/>
<evidence type="ECO:0008006" key="3">
    <source>
        <dbReference type="Google" id="ProtNLM"/>
    </source>
</evidence>
<dbReference type="SUPFAM" id="SSF52821">
    <property type="entry name" value="Rhodanese/Cell cycle control phosphatase"/>
    <property type="match status" value="1"/>
</dbReference>
<keyword evidence="1" id="KW-0472">Membrane</keyword>
<dbReference type="InterPro" id="IPR036873">
    <property type="entry name" value="Rhodanese-like_dom_sf"/>
</dbReference>
<dbReference type="EMBL" id="MN739534">
    <property type="protein sequence ID" value="QHT11488.1"/>
    <property type="molecule type" value="Genomic_DNA"/>
</dbReference>
<organism evidence="2">
    <name type="scientific">viral metagenome</name>
    <dbReference type="NCBI Taxonomy" id="1070528"/>
    <lineage>
        <taxon>unclassified sequences</taxon>
        <taxon>metagenomes</taxon>
        <taxon>organismal metagenomes</taxon>
    </lineage>
</organism>
<proteinExistence type="predicted"/>
<keyword evidence="1" id="KW-0812">Transmembrane</keyword>
<feature type="transmembrane region" description="Helical" evidence="1">
    <location>
        <begin position="85"/>
        <end position="106"/>
    </location>
</feature>
<reference evidence="2" key="1">
    <citation type="journal article" date="2020" name="Nature">
        <title>Giant virus diversity and host interactions through global metagenomics.</title>
        <authorList>
            <person name="Schulz F."/>
            <person name="Roux S."/>
            <person name="Paez-Espino D."/>
            <person name="Jungbluth S."/>
            <person name="Walsh D.A."/>
            <person name="Denef V.J."/>
            <person name="McMahon K.D."/>
            <person name="Konstantinidis K.T."/>
            <person name="Eloe-Fadrosh E.A."/>
            <person name="Kyrpides N.C."/>
            <person name="Woyke T."/>
        </authorList>
    </citation>
    <scope>NUCLEOTIDE SEQUENCE</scope>
    <source>
        <strain evidence="2">GVMAG-M-3300023174-116</strain>
    </source>
</reference>
<accession>A0A6C0D3V8</accession>